<dbReference type="Pfam" id="PF03692">
    <property type="entry name" value="CxxCxxCC"/>
    <property type="match status" value="1"/>
</dbReference>
<dbReference type="EMBL" id="CP021425">
    <property type="protein sequence ID" value="ARU57387.1"/>
    <property type="molecule type" value="Genomic_DNA"/>
</dbReference>
<gene>
    <name evidence="2" type="primary">ycgN</name>
    <name evidence="2" type="ORF">OLMES_3347</name>
</gene>
<dbReference type="AlphaFoldDB" id="A0A1Y0IA38"/>
<accession>A0A1Y0IA38</accession>
<dbReference type="OrthoDB" id="9786855at2"/>
<reference evidence="2 3" key="1">
    <citation type="submission" date="2017-05" db="EMBL/GenBank/DDBJ databases">
        <title>Genomic insights into alkan degradation activity of Oleiphilus messinensis.</title>
        <authorList>
            <person name="Kozyavkin S.A."/>
            <person name="Slesarev A.I."/>
            <person name="Golyshin P.N."/>
            <person name="Korzhenkov A."/>
            <person name="Golyshina O.N."/>
            <person name="Toshchakov S.V."/>
        </authorList>
    </citation>
    <scope>NUCLEOTIDE SEQUENCE [LARGE SCALE GENOMIC DNA]</scope>
    <source>
        <strain evidence="2 3">ME102</strain>
    </source>
</reference>
<dbReference type="KEGG" id="ome:OLMES_3347"/>
<dbReference type="PIRSF" id="PIRSF006173">
    <property type="entry name" value="UCP006173"/>
    <property type="match status" value="1"/>
</dbReference>
<dbReference type="Proteomes" id="UP000196027">
    <property type="component" value="Chromosome"/>
</dbReference>
<dbReference type="HAMAP" id="MF_00676">
    <property type="entry name" value="UPF0260"/>
    <property type="match status" value="1"/>
</dbReference>
<dbReference type="RefSeq" id="WP_087462288.1">
    <property type="nucleotide sequence ID" value="NZ_CP021425.1"/>
</dbReference>
<dbReference type="PANTHER" id="PTHR37421:SF1">
    <property type="entry name" value="UPF0260 PROTEIN YCGN"/>
    <property type="match status" value="1"/>
</dbReference>
<dbReference type="NCBIfam" id="NF003507">
    <property type="entry name" value="PRK05170.2-5"/>
    <property type="match status" value="1"/>
</dbReference>
<dbReference type="PANTHER" id="PTHR37421">
    <property type="entry name" value="UPF0260 PROTEIN YCGN"/>
    <property type="match status" value="1"/>
</dbReference>
<keyword evidence="3" id="KW-1185">Reference proteome</keyword>
<organism evidence="2 3">
    <name type="scientific">Oleiphilus messinensis</name>
    <dbReference type="NCBI Taxonomy" id="141451"/>
    <lineage>
        <taxon>Bacteria</taxon>
        <taxon>Pseudomonadati</taxon>
        <taxon>Pseudomonadota</taxon>
        <taxon>Gammaproteobacteria</taxon>
        <taxon>Oceanospirillales</taxon>
        <taxon>Oleiphilaceae</taxon>
        <taxon>Oleiphilus</taxon>
    </lineage>
</organism>
<sequence length="147" mass="16917">MTGIKPFWKEKTLHQMTKSEWESLCDGCAKCCLQKLEDEDTGDVFYTDIVCQYLDESCCGCTVYQERHEKVPTCIWLKPDDLQSLGWLPSTCAYRLVYEGKDLPEWHPLLSGDPNSVHKAHASIKGKVISENDVPEDEWEDHIIDHL</sequence>
<dbReference type="NCBIfam" id="NF003501">
    <property type="entry name" value="PRK05170.1-5"/>
    <property type="match status" value="1"/>
</dbReference>
<evidence type="ECO:0000313" key="3">
    <source>
        <dbReference type="Proteomes" id="UP000196027"/>
    </source>
</evidence>
<evidence type="ECO:0000256" key="1">
    <source>
        <dbReference type="HAMAP-Rule" id="MF_00676"/>
    </source>
</evidence>
<comment type="similarity">
    <text evidence="1">Belongs to the UPF0260 family.</text>
</comment>
<dbReference type="InterPro" id="IPR008228">
    <property type="entry name" value="UCP006173"/>
</dbReference>
<name>A0A1Y0IA38_9GAMM</name>
<proteinExistence type="inferred from homology"/>
<evidence type="ECO:0000313" key="2">
    <source>
        <dbReference type="EMBL" id="ARU57387.1"/>
    </source>
</evidence>
<protein>
    <recommendedName>
        <fullName evidence="1">UPF0260 protein OLMES_3347</fullName>
    </recommendedName>
</protein>
<dbReference type="InterPro" id="IPR005358">
    <property type="entry name" value="Puta_zinc/iron-chelating_dom"/>
</dbReference>